<accession>E8M6G8</accession>
<evidence type="ECO:0000256" key="11">
    <source>
        <dbReference type="ARBA" id="ARBA00035100"/>
    </source>
</evidence>
<keyword evidence="5 12" id="KW-0597">Phosphoprotein</keyword>
<dbReference type="PROSITE" id="PS50894">
    <property type="entry name" value="HPT"/>
    <property type="match status" value="1"/>
</dbReference>
<dbReference type="InterPro" id="IPR036890">
    <property type="entry name" value="HATPase_C_sf"/>
</dbReference>
<evidence type="ECO:0000259" key="14">
    <source>
        <dbReference type="PROSITE" id="PS50851"/>
    </source>
</evidence>
<dbReference type="PANTHER" id="PTHR43395:SF10">
    <property type="entry name" value="CHEMOTAXIS PROTEIN CHEA"/>
    <property type="match status" value="1"/>
</dbReference>
<evidence type="ECO:0000256" key="7">
    <source>
        <dbReference type="ARBA" id="ARBA00022741"/>
    </source>
</evidence>
<gene>
    <name evidence="16" type="ORF">VISI1226_21990</name>
</gene>
<dbReference type="InterPro" id="IPR036097">
    <property type="entry name" value="HisK_dim/P_sf"/>
</dbReference>
<evidence type="ECO:0000313" key="17">
    <source>
        <dbReference type="Proteomes" id="UP000006228"/>
    </source>
</evidence>
<dbReference type="GO" id="GO:0005524">
    <property type="term" value="F:ATP binding"/>
    <property type="evidence" value="ECO:0007669"/>
    <property type="project" value="UniProtKB-KW"/>
</dbReference>
<dbReference type="PRINTS" id="PR00344">
    <property type="entry name" value="BCTRLSENSOR"/>
</dbReference>
<dbReference type="Pfam" id="PF01627">
    <property type="entry name" value="Hpt"/>
    <property type="match status" value="1"/>
</dbReference>
<evidence type="ECO:0000256" key="6">
    <source>
        <dbReference type="ARBA" id="ARBA00022679"/>
    </source>
</evidence>
<evidence type="ECO:0000259" key="13">
    <source>
        <dbReference type="PROSITE" id="PS50109"/>
    </source>
</evidence>
<dbReference type="SUPFAM" id="SSF50341">
    <property type="entry name" value="CheW-like"/>
    <property type="match status" value="1"/>
</dbReference>
<dbReference type="Pfam" id="PF02895">
    <property type="entry name" value="H-kinase_dim"/>
    <property type="match status" value="1"/>
</dbReference>
<protein>
    <recommendedName>
        <fullName evidence="3">Chemotaxis protein CheA</fullName>
        <ecNumber evidence="2">2.7.13.3</ecNumber>
    </recommendedName>
</protein>
<dbReference type="CDD" id="cd00088">
    <property type="entry name" value="HPT"/>
    <property type="match status" value="1"/>
</dbReference>
<keyword evidence="9" id="KW-0067">ATP-binding</keyword>
<dbReference type="SMART" id="SM00073">
    <property type="entry name" value="HPT"/>
    <property type="match status" value="1"/>
</dbReference>
<evidence type="ECO:0000256" key="10">
    <source>
        <dbReference type="ARBA" id="ARBA00023012"/>
    </source>
</evidence>
<dbReference type="PANTHER" id="PTHR43395">
    <property type="entry name" value="SENSOR HISTIDINE KINASE CHEA"/>
    <property type="match status" value="1"/>
</dbReference>
<dbReference type="Gene3D" id="3.30.565.10">
    <property type="entry name" value="Histidine kinase-like ATPase, C-terminal domain"/>
    <property type="match status" value="1"/>
</dbReference>
<keyword evidence="4" id="KW-0145">Chemotaxis</keyword>
<feature type="domain" description="CheW-like" evidence="14">
    <location>
        <begin position="573"/>
        <end position="707"/>
    </location>
</feature>
<dbReference type="SUPFAM" id="SSF47226">
    <property type="entry name" value="Histidine-containing phosphotransfer domain, HPT domain"/>
    <property type="match status" value="1"/>
</dbReference>
<dbReference type="OrthoDB" id="9803176at2"/>
<evidence type="ECO:0000256" key="3">
    <source>
        <dbReference type="ARBA" id="ARBA00021495"/>
    </source>
</evidence>
<keyword evidence="10" id="KW-0902">Two-component regulatory system</keyword>
<dbReference type="eggNOG" id="COG0643">
    <property type="taxonomic scope" value="Bacteria"/>
</dbReference>
<dbReference type="GO" id="GO:0000155">
    <property type="term" value="F:phosphorelay sensor kinase activity"/>
    <property type="evidence" value="ECO:0007669"/>
    <property type="project" value="InterPro"/>
</dbReference>
<comment type="function">
    <text evidence="11">Involved in the transmission of sensory signals from the chemoreceptors to the flagellar motors. CheA is autophosphorylated; it can transfer its phosphate group to either CheB or CheY.</text>
</comment>
<sequence length="719" mass="80213">MADFEKAVATFFNESSELVEEVELVLLDKHMMQNQFSEWIEILFRAVHTIKGSAGLFGFDSIVDLSHCIESILDKLRQHKLTCDEELVELLLESNDVLRQQIEAMNVQQAAPYTQPIMARLSPFIDDEIEPKARPEVENNPFASPIDEGVWHISFRPHRHVFQDGLDPASFIHFLAGKGELEDVRVVTEQLEVVSKEGRFSPEDCYLGFEIRFRGALSREQILDAFEFILNDADIVLIPPESQVERYIELIDRLPEENQKIGQILVDIGAISERELQAGLNAQQQLLKNQQHAPLLGQVLTETQQLPSEVINAAVSKQQPKLRAAKTLRVEADKLDQLIDLVGEMVITGARTNLLAHETGDESLIEAMAQLERLVESIRDSSLQLRMVQIGDTFNKFKRIVRDTASALNKQVDLVVSGAETELDKTFVEKLSDPLTHLVRNAIDHGIEETSERIALGKQSTGIVRLNAYHDSGSIVIEVIDDGQGIDEEKILKIGREKGLVHNGDKLTKREIWQLIFEPGFSTNDEVTDLSGRGVGMDVVKRNIELLRGSIELDSQPGVGSRFVIRLPLTLSIVDGFMFKVAGGDYVIPLDNVVECLELNEVMDKQQAGHKKFVNLRDEVLPFLRLSEWFGVPAHSSFEQEALVVVQLGSFRAGLVVDSLSGEFQTVVKSLGPLYEGLRGVSGATILGSGEVAIILDIFALIQTALSQNERVNVGRFSH</sequence>
<dbReference type="InterPro" id="IPR004358">
    <property type="entry name" value="Sig_transdc_His_kin-like_C"/>
</dbReference>
<evidence type="ECO:0000256" key="1">
    <source>
        <dbReference type="ARBA" id="ARBA00000085"/>
    </source>
</evidence>
<dbReference type="Pfam" id="PF02518">
    <property type="entry name" value="HATPase_c"/>
    <property type="match status" value="1"/>
</dbReference>
<evidence type="ECO:0000313" key="16">
    <source>
        <dbReference type="EMBL" id="EGA70286.1"/>
    </source>
</evidence>
<dbReference type="RefSeq" id="WP_008076665.1">
    <property type="nucleotide sequence ID" value="NZ_AEVT01000059.1"/>
</dbReference>
<dbReference type="GO" id="GO:0006935">
    <property type="term" value="P:chemotaxis"/>
    <property type="evidence" value="ECO:0007669"/>
    <property type="project" value="UniProtKB-KW"/>
</dbReference>
<dbReference type="GeneID" id="95569191"/>
<feature type="domain" description="Histidine kinase" evidence="13">
    <location>
        <begin position="370"/>
        <end position="571"/>
    </location>
</feature>
<feature type="modified residue" description="Phosphohistidine" evidence="12">
    <location>
        <position position="48"/>
    </location>
</feature>
<dbReference type="Pfam" id="PF01584">
    <property type="entry name" value="CheW"/>
    <property type="match status" value="1"/>
</dbReference>
<dbReference type="SMART" id="SM00387">
    <property type="entry name" value="HATPase_c"/>
    <property type="match status" value="1"/>
</dbReference>
<organism evidence="16 17">
    <name type="scientific">Vibrio sinaloensis DSM 21326</name>
    <dbReference type="NCBI Taxonomy" id="945550"/>
    <lineage>
        <taxon>Bacteria</taxon>
        <taxon>Pseudomonadati</taxon>
        <taxon>Pseudomonadota</taxon>
        <taxon>Gammaproteobacteria</taxon>
        <taxon>Vibrionales</taxon>
        <taxon>Vibrionaceae</taxon>
        <taxon>Vibrio</taxon>
        <taxon>Vibrio oreintalis group</taxon>
    </lineage>
</organism>
<dbReference type="AlphaFoldDB" id="E8M6G8"/>
<reference evidence="16 17" key="1">
    <citation type="journal article" date="2012" name="Int. J. Syst. Evol. Microbiol.">
        <title>Vibrio caribbeanicus sp. nov., isolated from the marine sponge Scleritoderma cyanea.</title>
        <authorList>
            <person name="Hoffmann M."/>
            <person name="Monday S.R."/>
            <person name="Allard M.W."/>
            <person name="Strain E.A."/>
            <person name="Whittaker P."/>
            <person name="Naum M."/>
            <person name="McCarthy P.J."/>
            <person name="Lopez J.V."/>
            <person name="Fischer M."/>
            <person name="Brown E.W."/>
        </authorList>
    </citation>
    <scope>NUCLEOTIDE SEQUENCE [LARGE SCALE GENOMIC DNA]</scope>
    <source>
        <strain evidence="17">DSMZ 21326</strain>
    </source>
</reference>
<feature type="domain" description="HPt" evidence="15">
    <location>
        <begin position="1"/>
        <end position="105"/>
    </location>
</feature>
<dbReference type="SUPFAM" id="SSF55874">
    <property type="entry name" value="ATPase domain of HSP90 chaperone/DNA topoisomerase II/histidine kinase"/>
    <property type="match status" value="1"/>
</dbReference>
<dbReference type="Gene3D" id="2.30.30.40">
    <property type="entry name" value="SH3 Domains"/>
    <property type="match status" value="1"/>
</dbReference>
<evidence type="ECO:0000256" key="9">
    <source>
        <dbReference type="ARBA" id="ARBA00022840"/>
    </source>
</evidence>
<keyword evidence="6" id="KW-0808">Transferase</keyword>
<dbReference type="Proteomes" id="UP000006228">
    <property type="component" value="Unassembled WGS sequence"/>
</dbReference>
<dbReference type="GO" id="GO:0005737">
    <property type="term" value="C:cytoplasm"/>
    <property type="evidence" value="ECO:0007669"/>
    <property type="project" value="InterPro"/>
</dbReference>
<dbReference type="InterPro" id="IPR003594">
    <property type="entry name" value="HATPase_dom"/>
</dbReference>
<proteinExistence type="predicted"/>
<dbReference type="InterPro" id="IPR051315">
    <property type="entry name" value="Bact_Chemotaxis_CheA"/>
</dbReference>
<dbReference type="CDD" id="cd16916">
    <property type="entry name" value="HATPase_CheA-like"/>
    <property type="match status" value="1"/>
</dbReference>
<evidence type="ECO:0000256" key="4">
    <source>
        <dbReference type="ARBA" id="ARBA00022500"/>
    </source>
</evidence>
<comment type="caution">
    <text evidence="16">The sequence shown here is derived from an EMBL/GenBank/DDBJ whole genome shotgun (WGS) entry which is preliminary data.</text>
</comment>
<dbReference type="PROSITE" id="PS50109">
    <property type="entry name" value="HIS_KIN"/>
    <property type="match status" value="1"/>
</dbReference>
<dbReference type="SMART" id="SM01231">
    <property type="entry name" value="H-kinase_dim"/>
    <property type="match status" value="1"/>
</dbReference>
<dbReference type="SMART" id="SM00260">
    <property type="entry name" value="CheW"/>
    <property type="match status" value="1"/>
</dbReference>
<evidence type="ECO:0000256" key="12">
    <source>
        <dbReference type="PROSITE-ProRule" id="PRU00110"/>
    </source>
</evidence>
<dbReference type="InterPro" id="IPR037006">
    <property type="entry name" value="CheA-like_homodim_sf"/>
</dbReference>
<dbReference type="InterPro" id="IPR036061">
    <property type="entry name" value="CheW-like_dom_sf"/>
</dbReference>
<dbReference type="InterPro" id="IPR002545">
    <property type="entry name" value="CheW-lke_dom"/>
</dbReference>
<dbReference type="Gene3D" id="1.20.120.160">
    <property type="entry name" value="HPT domain"/>
    <property type="match status" value="1"/>
</dbReference>
<dbReference type="EC" id="2.7.13.3" evidence="2"/>
<dbReference type="InterPro" id="IPR008207">
    <property type="entry name" value="Sig_transdc_His_kin_Hpt_dom"/>
</dbReference>
<comment type="catalytic activity">
    <reaction evidence="1">
        <text>ATP + protein L-histidine = ADP + protein N-phospho-L-histidine.</text>
        <dbReference type="EC" id="2.7.13.3"/>
    </reaction>
</comment>
<dbReference type="PROSITE" id="PS50851">
    <property type="entry name" value="CHEW"/>
    <property type="match status" value="1"/>
</dbReference>
<dbReference type="CDD" id="cd00731">
    <property type="entry name" value="CheA_reg"/>
    <property type="match status" value="1"/>
</dbReference>
<dbReference type="EMBL" id="AEVT01000059">
    <property type="protein sequence ID" value="EGA70286.1"/>
    <property type="molecule type" value="Genomic_DNA"/>
</dbReference>
<dbReference type="InterPro" id="IPR036641">
    <property type="entry name" value="HPT_dom_sf"/>
</dbReference>
<dbReference type="Gene3D" id="1.10.287.560">
    <property type="entry name" value="Histidine kinase CheA-like, homodimeric domain"/>
    <property type="match status" value="1"/>
</dbReference>
<dbReference type="InterPro" id="IPR005467">
    <property type="entry name" value="His_kinase_dom"/>
</dbReference>
<dbReference type="InterPro" id="IPR004105">
    <property type="entry name" value="CheA-like_dim"/>
</dbReference>
<evidence type="ECO:0000259" key="15">
    <source>
        <dbReference type="PROSITE" id="PS50894"/>
    </source>
</evidence>
<dbReference type="SUPFAM" id="SSF47384">
    <property type="entry name" value="Homodimeric domain of signal transducing histidine kinase"/>
    <property type="match status" value="1"/>
</dbReference>
<keyword evidence="7" id="KW-0547">Nucleotide-binding</keyword>
<evidence type="ECO:0000256" key="2">
    <source>
        <dbReference type="ARBA" id="ARBA00012438"/>
    </source>
</evidence>
<dbReference type="FunFam" id="3.30.565.10:FF:000016">
    <property type="entry name" value="Chemotaxis protein CheA, putative"/>
    <property type="match status" value="1"/>
</dbReference>
<evidence type="ECO:0000256" key="5">
    <source>
        <dbReference type="ARBA" id="ARBA00022553"/>
    </source>
</evidence>
<name>E8M6G8_PHOS4</name>
<evidence type="ECO:0000256" key="8">
    <source>
        <dbReference type="ARBA" id="ARBA00022777"/>
    </source>
</evidence>
<keyword evidence="8" id="KW-0418">Kinase</keyword>